<evidence type="ECO:0000313" key="2">
    <source>
        <dbReference type="Proteomes" id="UP000036938"/>
    </source>
</evidence>
<evidence type="ECO:0000313" key="1">
    <source>
        <dbReference type="EMBL" id="KNG93127.1"/>
    </source>
</evidence>
<keyword evidence="2" id="KW-1185">Reference proteome</keyword>
<sequence length="72" mass="8198">MSTRNQIDNTMHALETYFAVGLDAHTDMDRHALLVECKLTIDALCEHLELAQRALNLVCDPEKSAQAFLERR</sequence>
<dbReference type="EMBL" id="AQQZ01000006">
    <property type="protein sequence ID" value="KNG93127.1"/>
    <property type="molecule type" value="Genomic_DNA"/>
</dbReference>
<gene>
    <name evidence="1" type="ORF">ATO11_14585</name>
</gene>
<protein>
    <submittedName>
        <fullName evidence="1">Uncharacterized protein</fullName>
    </submittedName>
</protein>
<reference evidence="1 2" key="1">
    <citation type="journal article" date="2015" name="Int. J. Syst. Evol. Microbiol.">
        <title>Aestuariivita atlantica sp. nov., isolated from deep sea sediment of the Atlantic Ocean.</title>
        <authorList>
            <person name="Li G."/>
            <person name="Lai Q."/>
            <person name="Du Y."/>
            <person name="Liu X."/>
            <person name="Sun F."/>
            <person name="Shao Z."/>
        </authorList>
    </citation>
    <scope>NUCLEOTIDE SEQUENCE [LARGE SCALE GENOMIC DNA]</scope>
    <source>
        <strain evidence="1 2">22II-S11-z3</strain>
    </source>
</reference>
<comment type="caution">
    <text evidence="1">The sequence shown here is derived from an EMBL/GenBank/DDBJ whole genome shotgun (WGS) entry which is preliminary data.</text>
</comment>
<dbReference type="Proteomes" id="UP000036938">
    <property type="component" value="Unassembled WGS sequence"/>
</dbReference>
<dbReference type="STRING" id="1317121.ATO11_14585"/>
<dbReference type="RefSeq" id="WP_050531628.1">
    <property type="nucleotide sequence ID" value="NZ_AQQZ01000006.1"/>
</dbReference>
<organism evidence="1 2">
    <name type="scientific">Pseudaestuariivita atlantica</name>
    <dbReference type="NCBI Taxonomy" id="1317121"/>
    <lineage>
        <taxon>Bacteria</taxon>
        <taxon>Pseudomonadati</taxon>
        <taxon>Pseudomonadota</taxon>
        <taxon>Alphaproteobacteria</taxon>
        <taxon>Rhodobacterales</taxon>
        <taxon>Paracoccaceae</taxon>
        <taxon>Pseudaestuariivita</taxon>
    </lineage>
</organism>
<proteinExistence type="predicted"/>
<dbReference type="AlphaFoldDB" id="A0A0L1JN43"/>
<accession>A0A0L1JN43</accession>
<name>A0A0L1JN43_9RHOB</name>